<sequence length="44" mass="4789">MVRLGLSLLPMQATHIAAPAQRSLTDKSVLLSLNAFLSSVHRIM</sequence>
<protein>
    <submittedName>
        <fullName evidence="1">Uncharacterized protein</fullName>
    </submittedName>
</protein>
<dbReference type="Proteomes" id="UP001153954">
    <property type="component" value="Unassembled WGS sequence"/>
</dbReference>
<gene>
    <name evidence="1" type="ORF">EEDITHA_LOCUS172</name>
</gene>
<accession>A0AAU9TCU3</accession>
<evidence type="ECO:0000313" key="1">
    <source>
        <dbReference type="EMBL" id="CAH2083486.1"/>
    </source>
</evidence>
<name>A0AAU9TCU3_EUPED</name>
<evidence type="ECO:0000313" key="2">
    <source>
        <dbReference type="Proteomes" id="UP001153954"/>
    </source>
</evidence>
<proteinExistence type="predicted"/>
<keyword evidence="2" id="KW-1185">Reference proteome</keyword>
<organism evidence="1 2">
    <name type="scientific">Euphydryas editha</name>
    <name type="common">Edith's checkerspot</name>
    <dbReference type="NCBI Taxonomy" id="104508"/>
    <lineage>
        <taxon>Eukaryota</taxon>
        <taxon>Metazoa</taxon>
        <taxon>Ecdysozoa</taxon>
        <taxon>Arthropoda</taxon>
        <taxon>Hexapoda</taxon>
        <taxon>Insecta</taxon>
        <taxon>Pterygota</taxon>
        <taxon>Neoptera</taxon>
        <taxon>Endopterygota</taxon>
        <taxon>Lepidoptera</taxon>
        <taxon>Glossata</taxon>
        <taxon>Ditrysia</taxon>
        <taxon>Papilionoidea</taxon>
        <taxon>Nymphalidae</taxon>
        <taxon>Nymphalinae</taxon>
        <taxon>Euphydryas</taxon>
    </lineage>
</organism>
<dbReference type="AlphaFoldDB" id="A0AAU9TCU3"/>
<reference evidence="1" key="1">
    <citation type="submission" date="2022-03" db="EMBL/GenBank/DDBJ databases">
        <authorList>
            <person name="Tunstrom K."/>
        </authorList>
    </citation>
    <scope>NUCLEOTIDE SEQUENCE</scope>
</reference>
<comment type="caution">
    <text evidence="1">The sequence shown here is derived from an EMBL/GenBank/DDBJ whole genome shotgun (WGS) entry which is preliminary data.</text>
</comment>
<dbReference type="EMBL" id="CAKOGL010000001">
    <property type="protein sequence ID" value="CAH2083486.1"/>
    <property type="molecule type" value="Genomic_DNA"/>
</dbReference>